<dbReference type="InterPro" id="IPR036942">
    <property type="entry name" value="Beta-barrel_TonB_sf"/>
</dbReference>
<feature type="domain" description="TonB-dependent receptor plug" evidence="14">
    <location>
        <begin position="124"/>
        <end position="232"/>
    </location>
</feature>
<dbReference type="InterPro" id="IPR000531">
    <property type="entry name" value="Beta-barrel_TonB"/>
</dbReference>
<dbReference type="NCBIfam" id="TIGR04057">
    <property type="entry name" value="SusC_RagA_signa"/>
    <property type="match status" value="1"/>
</dbReference>
<evidence type="ECO:0000256" key="6">
    <source>
        <dbReference type="ARBA" id="ARBA00023077"/>
    </source>
</evidence>
<evidence type="ECO:0000259" key="13">
    <source>
        <dbReference type="Pfam" id="PF00593"/>
    </source>
</evidence>
<keyword evidence="4 10" id="KW-0812">Transmembrane</keyword>
<keyword evidence="8 15" id="KW-0675">Receptor</keyword>
<dbReference type="Gene3D" id="2.170.130.10">
    <property type="entry name" value="TonB-dependent receptor, plug domain"/>
    <property type="match status" value="1"/>
</dbReference>
<dbReference type="InterPro" id="IPR008969">
    <property type="entry name" value="CarboxyPept-like_regulatory"/>
</dbReference>
<dbReference type="PANTHER" id="PTHR30069">
    <property type="entry name" value="TONB-DEPENDENT OUTER MEMBRANE RECEPTOR"/>
    <property type="match status" value="1"/>
</dbReference>
<dbReference type="Pfam" id="PF07715">
    <property type="entry name" value="Plug"/>
    <property type="match status" value="1"/>
</dbReference>
<evidence type="ECO:0000256" key="1">
    <source>
        <dbReference type="ARBA" id="ARBA00004571"/>
    </source>
</evidence>
<dbReference type="Pfam" id="PF13715">
    <property type="entry name" value="CarbopepD_reg_2"/>
    <property type="match status" value="1"/>
</dbReference>
<dbReference type="KEGG" id="bcel:BcellWH2_04498"/>
<keyword evidence="7 10" id="KW-0472">Membrane</keyword>
<name>A0A0P0G4R6_9BACE</name>
<dbReference type="InterPro" id="IPR012910">
    <property type="entry name" value="Plug_dom"/>
</dbReference>
<dbReference type="InterPro" id="IPR023997">
    <property type="entry name" value="TonB-dep_OMP_SusC/RagA_CS"/>
</dbReference>
<feature type="domain" description="TonB-dependent receptor-like beta-barrel" evidence="13">
    <location>
        <begin position="411"/>
        <end position="955"/>
    </location>
</feature>
<organism evidence="15 16">
    <name type="scientific">Bacteroides cellulosilyticus</name>
    <dbReference type="NCBI Taxonomy" id="246787"/>
    <lineage>
        <taxon>Bacteria</taxon>
        <taxon>Pseudomonadati</taxon>
        <taxon>Bacteroidota</taxon>
        <taxon>Bacteroidia</taxon>
        <taxon>Bacteroidales</taxon>
        <taxon>Bacteroidaceae</taxon>
        <taxon>Bacteroides</taxon>
    </lineage>
</organism>
<comment type="subcellular location">
    <subcellularLocation>
        <location evidence="1 10">Cell outer membrane</location>
        <topology evidence="1 10">Multi-pass membrane protein</topology>
    </subcellularLocation>
</comment>
<keyword evidence="9 10" id="KW-0998">Cell outer membrane</keyword>
<proteinExistence type="inferred from homology"/>
<dbReference type="InterPro" id="IPR037066">
    <property type="entry name" value="Plug_dom_sf"/>
</dbReference>
<evidence type="ECO:0000256" key="11">
    <source>
        <dbReference type="RuleBase" id="RU003357"/>
    </source>
</evidence>
<keyword evidence="6 11" id="KW-0798">TonB box</keyword>
<sequence>MKKKTKIYPWKMYFHVLLGMFFLLPALLNAQNATVKVSGIVTDTNNEPLIGVSVAEKGTTNGAITDVDGKYSLTVRPTSTLRFSFISYKTQEVKVDGRKTINIRMEDDVQALNEVVVIGYGTLDKKELTSAVSHISSKDFLHISSLDPSMMIQGKVAGVSVTNTAAADPNNQASIQIRGISSRAAGLGPLIVIDGIPGGNLTNINPNDIASMDILKDGAASAIYGTRGSNGVIVITTKKGSRDGKFHATYNGMLTASIPLHELDQLTAEEFREYRVPNNPTSDLGGATNWIDEITRTGFTHQHTVTLSGGTSQSNYRVSVDYRNATGIDIRSSREEYGARASINHTTKNGLLDFSVNIAPRIAYRENSSWDAFKIAMDANPTTPLFDPENPNLYSDFTGQEALWNPVEELKLEQNGGETKLLDWDATVKLNLLPLLAKDGHSIHSLSTQLTFADQQSDNFDYWFRPSTSRLAMKNDYKGEASRTYSKYRQHSLEWLGNYAMELKGHRARAMVGYSYQYFQNSGLNAANKDFSSDGLLYNNLGSGEWAKEEGRNEMGTNKSDSKLIAFFGRLSYDYKNRYLMTASLRYEGSSRFGDDNKWGYFPAISAGWRISEEAFMKDITWIDDLKIRGDYGVTGNQDFGNYLSLSTMSSFGSYYYNGQYFTVWGAGKNPNPGLKWEKGKNWNIGVDFSMFKGILSGSVNYYNRKQQDLLGDYNVPVPPYLFSTTFVNVGTMRNTGIEVDLNIQAVKMKDFSYTVNLVGATNENKFLKFSNNEFTGQNYYDLANMESPNQPGKLQRIEEGQRLGNYYTWKYAGIDADGDWVVWNKDNTEMIKISDAKEEDKRVTGNGLPKFTASMTNTLTYKNWGLTIFLRGAFGFDLFNVHDFYWGIPSMQSNVLKKAYTKNAAIKKGKNVLTDYFIERGDYVKLDMVTLSYTFQINNKWLDSARLYVTGKNLATITGFNGVDPSTYQTNGLTPGVNLNGTEGTRRYYPSTTQVMFGVQLDF</sequence>
<evidence type="ECO:0000259" key="14">
    <source>
        <dbReference type="Pfam" id="PF07715"/>
    </source>
</evidence>
<dbReference type="Proteomes" id="UP000061809">
    <property type="component" value="Chromosome"/>
</dbReference>
<keyword evidence="2 10" id="KW-0813">Transport</keyword>
<protein>
    <submittedName>
        <fullName evidence="15">TonB-dependent Receptor Plug Domain protein</fullName>
    </submittedName>
</protein>
<dbReference type="Pfam" id="PF00593">
    <property type="entry name" value="TonB_dep_Rec_b-barrel"/>
    <property type="match status" value="1"/>
</dbReference>
<dbReference type="RefSeq" id="WP_029428620.1">
    <property type="nucleotide sequence ID" value="NZ_CP012801.1"/>
</dbReference>
<keyword evidence="3 10" id="KW-1134">Transmembrane beta strand</keyword>
<accession>A0A0P0G4R6</accession>
<dbReference type="AlphaFoldDB" id="A0A0P0G4R6"/>
<dbReference type="SUPFAM" id="SSF49464">
    <property type="entry name" value="Carboxypeptidase regulatory domain-like"/>
    <property type="match status" value="1"/>
</dbReference>
<dbReference type="InterPro" id="IPR023996">
    <property type="entry name" value="TonB-dep_OMP_SusC/RagA"/>
</dbReference>
<evidence type="ECO:0000256" key="8">
    <source>
        <dbReference type="ARBA" id="ARBA00023170"/>
    </source>
</evidence>
<feature type="chain" id="PRO_5006047159" evidence="12">
    <location>
        <begin position="31"/>
        <end position="1004"/>
    </location>
</feature>
<evidence type="ECO:0000256" key="2">
    <source>
        <dbReference type="ARBA" id="ARBA00022448"/>
    </source>
</evidence>
<evidence type="ECO:0000256" key="7">
    <source>
        <dbReference type="ARBA" id="ARBA00023136"/>
    </source>
</evidence>
<dbReference type="GO" id="GO:0044718">
    <property type="term" value="P:siderophore transmembrane transport"/>
    <property type="evidence" value="ECO:0007669"/>
    <property type="project" value="TreeGrafter"/>
</dbReference>
<dbReference type="FunFam" id="2.60.40.1120:FF:000003">
    <property type="entry name" value="Outer membrane protein Omp121"/>
    <property type="match status" value="1"/>
</dbReference>
<evidence type="ECO:0000313" key="16">
    <source>
        <dbReference type="Proteomes" id="UP000061809"/>
    </source>
</evidence>
<feature type="signal peptide" evidence="12">
    <location>
        <begin position="1"/>
        <end position="30"/>
    </location>
</feature>
<evidence type="ECO:0000256" key="12">
    <source>
        <dbReference type="SAM" id="SignalP"/>
    </source>
</evidence>
<evidence type="ECO:0000256" key="3">
    <source>
        <dbReference type="ARBA" id="ARBA00022452"/>
    </source>
</evidence>
<evidence type="ECO:0000256" key="10">
    <source>
        <dbReference type="PROSITE-ProRule" id="PRU01360"/>
    </source>
</evidence>
<evidence type="ECO:0000256" key="5">
    <source>
        <dbReference type="ARBA" id="ARBA00022729"/>
    </source>
</evidence>
<dbReference type="GO" id="GO:0015344">
    <property type="term" value="F:siderophore uptake transmembrane transporter activity"/>
    <property type="evidence" value="ECO:0007669"/>
    <property type="project" value="TreeGrafter"/>
</dbReference>
<dbReference type="NCBIfam" id="TIGR04056">
    <property type="entry name" value="OMP_RagA_SusC"/>
    <property type="match status" value="1"/>
</dbReference>
<reference evidence="15 16" key="1">
    <citation type="journal article" date="2015" name="Science">
        <title>Genetic determinants of in vivo fitness and diet responsiveness in multiple human gut Bacteroides.</title>
        <authorList>
            <person name="Wu M."/>
            <person name="McNulty N.P."/>
            <person name="Rodionov D.A."/>
            <person name="Khoroshkin M.S."/>
            <person name="Griffin N.W."/>
            <person name="Cheng J."/>
            <person name="Latreille P."/>
            <person name="Kerstetter R.A."/>
            <person name="Terrapon N."/>
            <person name="Henrissat B."/>
            <person name="Osterman A.L."/>
            <person name="Gordon J.I."/>
        </authorList>
    </citation>
    <scope>NUCLEOTIDE SEQUENCE [LARGE SCALE GENOMIC DNA]</scope>
    <source>
        <strain evidence="15 16">WH2</strain>
    </source>
</reference>
<evidence type="ECO:0000256" key="9">
    <source>
        <dbReference type="ARBA" id="ARBA00023237"/>
    </source>
</evidence>
<evidence type="ECO:0000313" key="15">
    <source>
        <dbReference type="EMBL" id="ALJ61714.1"/>
    </source>
</evidence>
<dbReference type="Gene3D" id="2.60.40.1120">
    <property type="entry name" value="Carboxypeptidase-like, regulatory domain"/>
    <property type="match status" value="1"/>
</dbReference>
<dbReference type="GO" id="GO:0009279">
    <property type="term" value="C:cell outer membrane"/>
    <property type="evidence" value="ECO:0007669"/>
    <property type="project" value="UniProtKB-SubCell"/>
</dbReference>
<dbReference type="PANTHER" id="PTHR30069:SF29">
    <property type="entry name" value="HEMOGLOBIN AND HEMOGLOBIN-HAPTOGLOBIN-BINDING PROTEIN 1-RELATED"/>
    <property type="match status" value="1"/>
</dbReference>
<dbReference type="EMBL" id="CP012801">
    <property type="protein sequence ID" value="ALJ61714.1"/>
    <property type="molecule type" value="Genomic_DNA"/>
</dbReference>
<evidence type="ECO:0000256" key="4">
    <source>
        <dbReference type="ARBA" id="ARBA00022692"/>
    </source>
</evidence>
<keyword evidence="5 12" id="KW-0732">Signal</keyword>
<dbReference type="Gene3D" id="2.40.170.20">
    <property type="entry name" value="TonB-dependent receptor, beta-barrel domain"/>
    <property type="match status" value="1"/>
</dbReference>
<dbReference type="SUPFAM" id="SSF56935">
    <property type="entry name" value="Porins"/>
    <property type="match status" value="1"/>
</dbReference>
<comment type="similarity">
    <text evidence="10 11">Belongs to the TonB-dependent receptor family.</text>
</comment>
<dbReference type="InterPro" id="IPR039426">
    <property type="entry name" value="TonB-dep_rcpt-like"/>
</dbReference>
<dbReference type="PATRIC" id="fig|246787.4.peg.4649"/>
<gene>
    <name evidence="15" type="ORF">BcellWH2_04498</name>
</gene>
<dbReference type="PROSITE" id="PS52016">
    <property type="entry name" value="TONB_DEPENDENT_REC_3"/>
    <property type="match status" value="1"/>
</dbReference>